<dbReference type="RefSeq" id="XP_005364922.1">
    <property type="nucleotide sequence ID" value="XM_005364865.2"/>
</dbReference>
<reference evidence="3 4" key="1">
    <citation type="submission" date="2025-05" db="UniProtKB">
        <authorList>
            <consortium name="RefSeq"/>
        </authorList>
    </citation>
    <scope>IDENTIFICATION</scope>
</reference>
<dbReference type="PANTHER" id="PTHR37875">
    <property type="entry name" value="HYPOTHETICAL PROTEIN LOC685964"/>
    <property type="match status" value="1"/>
</dbReference>
<gene>
    <name evidence="3 4 5" type="primary">CUNH3orf22</name>
</gene>
<keyword evidence="2" id="KW-1185">Reference proteome</keyword>
<evidence type="ECO:0000313" key="2">
    <source>
        <dbReference type="Proteomes" id="UP000694915"/>
    </source>
</evidence>
<feature type="compositionally biased region" description="Polar residues" evidence="1">
    <location>
        <begin position="123"/>
        <end position="140"/>
    </location>
</feature>
<evidence type="ECO:0000313" key="4">
    <source>
        <dbReference type="RefSeq" id="XP_005364921.1"/>
    </source>
</evidence>
<feature type="region of interest" description="Disordered" evidence="1">
    <location>
        <begin position="115"/>
        <end position="140"/>
    </location>
</feature>
<evidence type="ECO:0000313" key="5">
    <source>
        <dbReference type="RefSeq" id="XP_005364922.1"/>
    </source>
</evidence>
<dbReference type="Proteomes" id="UP000694915">
    <property type="component" value="Unplaced"/>
</dbReference>
<dbReference type="RefSeq" id="XP_005364921.1">
    <property type="nucleotide sequence ID" value="XM_005364864.2"/>
</dbReference>
<accession>A0ABM0LF91</accession>
<name>A0ABM0LF91_MICOH</name>
<sequence>MESRGLKKPLRYKRHKIKTHEKLIKKFPYRLSWLTEPSRDSPQSWKAKSKGLLKDQLPLQKKLVPTRSIPLPGVGAPDFTSPPFSCCSQPPPHPPLCNLWELKLLHVRFPRQDLSKLPPLKTSADQPYTSGASGPSESFY</sequence>
<dbReference type="InterPro" id="IPR038782">
    <property type="entry name" value="C3orf22"/>
</dbReference>
<organism evidence="2 3">
    <name type="scientific">Microtus ochrogaster</name>
    <name type="common">Prairie vole</name>
    <dbReference type="NCBI Taxonomy" id="79684"/>
    <lineage>
        <taxon>Eukaryota</taxon>
        <taxon>Metazoa</taxon>
        <taxon>Chordata</taxon>
        <taxon>Craniata</taxon>
        <taxon>Vertebrata</taxon>
        <taxon>Euteleostomi</taxon>
        <taxon>Mammalia</taxon>
        <taxon>Eutheria</taxon>
        <taxon>Euarchontoglires</taxon>
        <taxon>Glires</taxon>
        <taxon>Rodentia</taxon>
        <taxon>Myomorpha</taxon>
        <taxon>Muroidea</taxon>
        <taxon>Cricetidae</taxon>
        <taxon>Arvicolinae</taxon>
        <taxon>Microtus</taxon>
    </lineage>
</organism>
<dbReference type="RefSeq" id="XP_005364920.1">
    <property type="nucleotide sequence ID" value="XM_005364863.2"/>
</dbReference>
<proteinExistence type="predicted"/>
<evidence type="ECO:0000313" key="3">
    <source>
        <dbReference type="RefSeq" id="XP_005364920.1"/>
    </source>
</evidence>
<evidence type="ECO:0000256" key="1">
    <source>
        <dbReference type="SAM" id="MobiDB-lite"/>
    </source>
</evidence>
<protein>
    <submittedName>
        <fullName evidence="3 4">Uncharacterized protein C3orf22 homolog</fullName>
    </submittedName>
</protein>
<dbReference type="GeneID" id="101995010"/>
<dbReference type="PANTHER" id="PTHR37875:SF1">
    <property type="entry name" value="CHROMOSOME 3 OPEN READING FRAME 22"/>
    <property type="match status" value="1"/>
</dbReference>